<dbReference type="Proteomes" id="UP000076023">
    <property type="component" value="Unassembled WGS sequence"/>
</dbReference>
<sequence>MEPMIHHRRGFSLIELLVVIAIMGILMALTVPAVSSLIENTNVTRAAQLVESQLQLARQLASSKNRPVEVRFIKVPAQSANGISAIQLWQMDPPGGAGAAQARPLTRAEMLPTALCISEDTATASRLFATCGLTNAMPTGTPLSGNSYAAFQVFPSGLLSPYVEMAKAYVTVLPTRNGKDTSLPRNYATIQINPMTGTPSTYRP</sequence>
<reference evidence="3" key="1">
    <citation type="journal article" date="2017" name="Genome Announc.">
        <title>Draft Genome Sequence of Terrimicrobium sacchariphilum NM-5T, a Facultative Anaerobic Soil Bacterium of the Class Spartobacteria.</title>
        <authorList>
            <person name="Qiu Y.L."/>
            <person name="Tourlousse D.M."/>
            <person name="Matsuura N."/>
            <person name="Ohashi A."/>
            <person name="Sekiguchi Y."/>
        </authorList>
    </citation>
    <scope>NUCLEOTIDE SEQUENCE [LARGE SCALE GENOMIC DNA]</scope>
    <source>
        <strain evidence="3">NM-5</strain>
    </source>
</reference>
<keyword evidence="1" id="KW-0472">Membrane</keyword>
<protein>
    <submittedName>
        <fullName evidence="2">Type II secretion system protein H</fullName>
    </submittedName>
</protein>
<dbReference type="Gene3D" id="3.30.700.10">
    <property type="entry name" value="Glycoprotein, Type 4 Pilin"/>
    <property type="match status" value="1"/>
</dbReference>
<dbReference type="Pfam" id="PF07963">
    <property type="entry name" value="N_methyl"/>
    <property type="match status" value="1"/>
</dbReference>
<keyword evidence="1" id="KW-1133">Transmembrane helix</keyword>
<accession>A0A146G0S3</accession>
<dbReference type="InterPro" id="IPR019836">
    <property type="entry name" value="Verru/Chthon_D"/>
</dbReference>
<gene>
    <name evidence="2" type="ORF">TSACC_133</name>
</gene>
<dbReference type="InterPro" id="IPR045584">
    <property type="entry name" value="Pilin-like"/>
</dbReference>
<dbReference type="PANTHER" id="PTHR30093">
    <property type="entry name" value="GENERAL SECRETION PATHWAY PROTEIN G"/>
    <property type="match status" value="1"/>
</dbReference>
<proteinExistence type="predicted"/>
<dbReference type="STRING" id="690879.TSACC_133"/>
<dbReference type="NCBIfam" id="TIGR02532">
    <property type="entry name" value="IV_pilin_GFxxxE"/>
    <property type="match status" value="1"/>
</dbReference>
<dbReference type="NCBIfam" id="TIGR02596">
    <property type="entry name" value="Verru_Chthon cassette protein D"/>
    <property type="match status" value="1"/>
</dbReference>
<evidence type="ECO:0000256" key="1">
    <source>
        <dbReference type="SAM" id="Phobius"/>
    </source>
</evidence>
<keyword evidence="3" id="KW-1185">Reference proteome</keyword>
<comment type="caution">
    <text evidence="2">The sequence shown here is derived from an EMBL/GenBank/DDBJ whole genome shotgun (WGS) entry which is preliminary data.</text>
</comment>
<name>A0A146G0S3_TERSA</name>
<dbReference type="PROSITE" id="PS00409">
    <property type="entry name" value="PROKAR_NTER_METHYL"/>
    <property type="match status" value="1"/>
</dbReference>
<evidence type="ECO:0000313" key="2">
    <source>
        <dbReference type="EMBL" id="GAT31485.1"/>
    </source>
</evidence>
<dbReference type="InterPro" id="IPR012902">
    <property type="entry name" value="N_methyl_site"/>
</dbReference>
<organism evidence="2 3">
    <name type="scientific">Terrimicrobium sacchariphilum</name>
    <dbReference type="NCBI Taxonomy" id="690879"/>
    <lineage>
        <taxon>Bacteria</taxon>
        <taxon>Pseudomonadati</taxon>
        <taxon>Verrucomicrobiota</taxon>
        <taxon>Terrimicrobiia</taxon>
        <taxon>Terrimicrobiales</taxon>
        <taxon>Terrimicrobiaceae</taxon>
        <taxon>Terrimicrobium</taxon>
    </lineage>
</organism>
<feature type="transmembrane region" description="Helical" evidence="1">
    <location>
        <begin position="12"/>
        <end position="34"/>
    </location>
</feature>
<dbReference type="AlphaFoldDB" id="A0A146G0S3"/>
<evidence type="ECO:0000313" key="3">
    <source>
        <dbReference type="Proteomes" id="UP000076023"/>
    </source>
</evidence>
<dbReference type="InParanoid" id="A0A146G0S3"/>
<dbReference type="EMBL" id="BDCO01000001">
    <property type="protein sequence ID" value="GAT31485.1"/>
    <property type="molecule type" value="Genomic_DNA"/>
</dbReference>
<dbReference type="OrthoDB" id="194207at2"/>
<keyword evidence="1" id="KW-0812">Transmembrane</keyword>
<dbReference type="SUPFAM" id="SSF54523">
    <property type="entry name" value="Pili subunits"/>
    <property type="match status" value="1"/>
</dbReference>